<reference evidence="1 2" key="1">
    <citation type="submission" date="2013-08" db="EMBL/GenBank/DDBJ databases">
        <authorList>
            <person name="Durkin A.S."/>
            <person name="Haft D.R."/>
            <person name="McCorrison J."/>
            <person name="Torralba M."/>
            <person name="Gillis M."/>
            <person name="Haft D.H."/>
            <person name="Methe B."/>
            <person name="Sutton G."/>
            <person name="Nelson K.E."/>
        </authorList>
    </citation>
    <scope>NUCLEOTIDE SEQUENCE [LARGE SCALE GENOMIC DNA]</scope>
    <source>
        <strain evidence="1 2">F0068</strain>
    </source>
</reference>
<comment type="caution">
    <text evidence="1">The sequence shown here is derived from an EMBL/GenBank/DDBJ whole genome shotgun (WGS) entry which is preliminary data.</text>
</comment>
<keyword evidence="2" id="KW-1185">Reference proteome</keyword>
<protein>
    <submittedName>
        <fullName evidence="1">Uncharacterized protein</fullName>
    </submittedName>
</protein>
<gene>
    <name evidence="1" type="ORF">HMPREF1218_0938</name>
</gene>
<accession>U2L9H4</accession>
<sequence>MTSASLYSFWREGGGESLPIEYLFVYRTEVSTDEILGVSLPAIN</sequence>
<proteinExistence type="predicted"/>
<dbReference type="EMBL" id="AWET01000032">
    <property type="protein sequence ID" value="ERK00996.1"/>
    <property type="molecule type" value="Genomic_DNA"/>
</dbReference>
<name>U2L9H4_9BACT</name>
<evidence type="ECO:0000313" key="1">
    <source>
        <dbReference type="EMBL" id="ERK00996.1"/>
    </source>
</evidence>
<dbReference type="AlphaFoldDB" id="U2L9H4"/>
<evidence type="ECO:0000313" key="2">
    <source>
        <dbReference type="Proteomes" id="UP000016600"/>
    </source>
</evidence>
<dbReference type="Proteomes" id="UP000016600">
    <property type="component" value="Unassembled WGS sequence"/>
</dbReference>
<organism evidence="1 2">
    <name type="scientific">Hoylesella pleuritidis F0068</name>
    <dbReference type="NCBI Taxonomy" id="1081904"/>
    <lineage>
        <taxon>Bacteria</taxon>
        <taxon>Pseudomonadati</taxon>
        <taxon>Bacteroidota</taxon>
        <taxon>Bacteroidia</taxon>
        <taxon>Bacteroidales</taxon>
        <taxon>Prevotellaceae</taxon>
        <taxon>Hoylesella</taxon>
    </lineage>
</organism>